<accession>A0A0K2UIB9</accession>
<name>A0A0K2UIB9_LEPSM</name>
<sequence>MSHLSSITEEVTSFYCIEPSSIFTDSLKWLKKSAPTTPYSISATTNSHRTLPVESNSTHNFLEQ</sequence>
<protein>
    <submittedName>
        <fullName evidence="1">Uncharacterized protein</fullName>
    </submittedName>
</protein>
<organism evidence="1">
    <name type="scientific">Lepeophtheirus salmonis</name>
    <name type="common">Salmon louse</name>
    <name type="synonym">Caligus salmonis</name>
    <dbReference type="NCBI Taxonomy" id="72036"/>
    <lineage>
        <taxon>Eukaryota</taxon>
        <taxon>Metazoa</taxon>
        <taxon>Ecdysozoa</taxon>
        <taxon>Arthropoda</taxon>
        <taxon>Crustacea</taxon>
        <taxon>Multicrustacea</taxon>
        <taxon>Hexanauplia</taxon>
        <taxon>Copepoda</taxon>
        <taxon>Siphonostomatoida</taxon>
        <taxon>Caligidae</taxon>
        <taxon>Lepeophtheirus</taxon>
    </lineage>
</organism>
<evidence type="ECO:0000313" key="1">
    <source>
        <dbReference type="EMBL" id="CDW38014.1"/>
    </source>
</evidence>
<proteinExistence type="predicted"/>
<dbReference type="EMBL" id="HACA01020653">
    <property type="protein sequence ID" value="CDW38014.1"/>
    <property type="molecule type" value="Transcribed_RNA"/>
</dbReference>
<reference evidence="1" key="1">
    <citation type="submission" date="2014-05" db="EMBL/GenBank/DDBJ databases">
        <authorList>
            <person name="Chronopoulou M."/>
        </authorList>
    </citation>
    <scope>NUCLEOTIDE SEQUENCE</scope>
    <source>
        <tissue evidence="1">Whole organism</tissue>
    </source>
</reference>
<dbReference type="AlphaFoldDB" id="A0A0K2UIB9"/>